<evidence type="ECO:0000256" key="6">
    <source>
        <dbReference type="ARBA" id="ARBA00023002"/>
    </source>
</evidence>
<dbReference type="InterPro" id="IPR020630">
    <property type="entry name" value="THF_DH/CycHdrlase_cat_dom"/>
</dbReference>
<evidence type="ECO:0000256" key="2">
    <source>
        <dbReference type="ARBA" id="ARBA00011738"/>
    </source>
</evidence>
<dbReference type="Pfam" id="PF02882">
    <property type="entry name" value="THF_DHG_CYH_C"/>
    <property type="match status" value="1"/>
</dbReference>
<evidence type="ECO:0000256" key="5">
    <source>
        <dbReference type="ARBA" id="ARBA00022857"/>
    </source>
</evidence>
<dbReference type="EMBL" id="AP019302">
    <property type="protein sequence ID" value="BBH05130.1"/>
    <property type="molecule type" value="Genomic_DNA"/>
</dbReference>
<evidence type="ECO:0000259" key="13">
    <source>
        <dbReference type="Pfam" id="PF02882"/>
    </source>
</evidence>
<dbReference type="PRINTS" id="PR00085">
    <property type="entry name" value="THFDHDRGNASE"/>
</dbReference>
<protein>
    <submittedName>
        <fullName evidence="14">Amino acid dehydrogenase family protein</fullName>
    </submittedName>
</protein>
<dbReference type="InterPro" id="IPR000672">
    <property type="entry name" value="THF_DH/CycHdrlase"/>
</dbReference>
<reference evidence="14" key="1">
    <citation type="journal article" date="2019" name="Science">
        <title>Mutation of a bHLH transcription factor allowed almond domestication.</title>
        <authorList>
            <person name="Sanchez-Perez R."/>
            <person name="Pavan S."/>
            <person name="Mazzeo R."/>
            <person name="Moldovan C."/>
            <person name="Aiese Cigliano R."/>
            <person name="Del Cueto J."/>
            <person name="Ricciardi F."/>
            <person name="Lotti C."/>
            <person name="Ricciardi L."/>
            <person name="Dicenta F."/>
            <person name="Lopez-Marques R.L."/>
            <person name="Lindberg Moller B."/>
        </authorList>
    </citation>
    <scope>NUCLEOTIDE SEQUENCE</scope>
</reference>
<comment type="function">
    <text evidence="10">Catalyzes the oxidation of 5,10-methylenetetrahydrofolate to 5,10-methenyltetrahydrofolate and then the hydrolysis of 5,10-methenyltetrahydrofolate to 10-formyltetrahydrofolate.</text>
</comment>
<proteinExistence type="inferred from homology"/>
<dbReference type="SUPFAM" id="SSF53223">
    <property type="entry name" value="Aminoacid dehydrogenase-like, N-terminal domain"/>
    <property type="match status" value="1"/>
</dbReference>
<dbReference type="CDD" id="cd01080">
    <property type="entry name" value="NAD_bind_m-THF_DH_Cyclohyd"/>
    <property type="match status" value="1"/>
</dbReference>
<comment type="pathway">
    <text evidence="1">One-carbon metabolism; tetrahydrofolate interconversion.</text>
</comment>
<dbReference type="GO" id="GO:0005829">
    <property type="term" value="C:cytosol"/>
    <property type="evidence" value="ECO:0007669"/>
    <property type="project" value="TreeGrafter"/>
</dbReference>
<dbReference type="InterPro" id="IPR020631">
    <property type="entry name" value="THF_DH/CycHdrlase_NAD-bd_dom"/>
</dbReference>
<keyword evidence="6" id="KW-0560">Oxidoreductase</keyword>
<comment type="catalytic activity">
    <reaction evidence="9">
        <text>(6R)-5,10-methylene-5,6,7,8-tetrahydrofolate + NADP(+) = (6R)-5,10-methenyltetrahydrofolate + NADPH</text>
        <dbReference type="Rhea" id="RHEA:22812"/>
        <dbReference type="ChEBI" id="CHEBI:15636"/>
        <dbReference type="ChEBI" id="CHEBI:57455"/>
        <dbReference type="ChEBI" id="CHEBI:57783"/>
        <dbReference type="ChEBI" id="CHEBI:58349"/>
        <dbReference type="EC" id="1.5.1.5"/>
    </reaction>
</comment>
<feature type="domain" description="Tetrahydrofolate dehydrogenase/cyclohydrolase catalytic" evidence="12">
    <location>
        <begin position="66"/>
        <end position="181"/>
    </location>
</feature>
<dbReference type="AlphaFoldDB" id="A0A4Y1RL91"/>
<evidence type="ECO:0000256" key="1">
    <source>
        <dbReference type="ARBA" id="ARBA00004777"/>
    </source>
</evidence>
<keyword evidence="4" id="KW-0378">Hydrolase</keyword>
<dbReference type="InterPro" id="IPR036291">
    <property type="entry name" value="NAD(P)-bd_dom_sf"/>
</dbReference>
<gene>
    <name evidence="14" type="ORF">Prudu_016434</name>
</gene>
<dbReference type="HAMAP" id="MF_01576">
    <property type="entry name" value="THF_DHG_CYH"/>
    <property type="match status" value="1"/>
</dbReference>
<dbReference type="Pfam" id="PF00763">
    <property type="entry name" value="THF_DHG_CYH"/>
    <property type="match status" value="1"/>
</dbReference>
<comment type="similarity">
    <text evidence="11">Belongs to the tetrahydrofolate dehydrogenase/cyclohydrolase family.</text>
</comment>
<dbReference type="FunFam" id="3.40.50.720:FF:000006">
    <property type="entry name" value="Bifunctional protein FolD"/>
    <property type="match status" value="1"/>
</dbReference>
<evidence type="ECO:0000256" key="7">
    <source>
        <dbReference type="ARBA" id="ARBA00023238"/>
    </source>
</evidence>
<evidence type="ECO:0000256" key="9">
    <source>
        <dbReference type="ARBA" id="ARBA00052194"/>
    </source>
</evidence>
<dbReference type="InterPro" id="IPR046346">
    <property type="entry name" value="Aminoacid_DH-like_N_sf"/>
</dbReference>
<evidence type="ECO:0000313" key="14">
    <source>
        <dbReference type="EMBL" id="BBH05130.1"/>
    </source>
</evidence>
<dbReference type="GO" id="GO:0035999">
    <property type="term" value="P:tetrahydrofolate interconversion"/>
    <property type="evidence" value="ECO:0007669"/>
    <property type="project" value="TreeGrafter"/>
</dbReference>
<keyword evidence="3" id="KW-0554">One-carbon metabolism</keyword>
<dbReference type="GO" id="GO:0004488">
    <property type="term" value="F:methylenetetrahydrofolate dehydrogenase (NADP+) activity"/>
    <property type="evidence" value="ECO:0007669"/>
    <property type="project" value="UniProtKB-EC"/>
</dbReference>
<dbReference type="GO" id="GO:0004477">
    <property type="term" value="F:methenyltetrahydrofolate cyclohydrolase activity"/>
    <property type="evidence" value="ECO:0007669"/>
    <property type="project" value="TreeGrafter"/>
</dbReference>
<dbReference type="GO" id="GO:0009853">
    <property type="term" value="P:photorespiration"/>
    <property type="evidence" value="ECO:0007669"/>
    <property type="project" value="UniProtKB-KW"/>
</dbReference>
<sequence length="354" mass="38033">MVGFWHRLGTKGKALYSATLSPPCSSPLTLPHIWVPTQTPHRPLSSGFHPVKTGATGKTQSAAEIMSGKPIAKDINLRVAAEISRMKAAIGRLPGLAVVLVGYREDSHAYVHINLKACNEVGIKTSIVQLPQDCTQDRLIDVVSSFNSNPSVHGIIVQLPLPQHLDEETIINFVSPEKDVDGFHPLNMGNLALRGREPLFIPCAPKACIELLLRYRVEIIGKNAVVIGRSKIAGLSTSLLLQRHHATVSTLHSFTSNPEQITRRADIVVSDVGIPNIVGCDWLMPGAVVVDMGTNSVKDPNSPRGFLTTGDVCYEEAIKVVSAITPVPGGVGPVVISMLLSNTLDSAKRAYGFT</sequence>
<evidence type="ECO:0000256" key="11">
    <source>
        <dbReference type="ARBA" id="ARBA00061364"/>
    </source>
</evidence>
<keyword evidence="8" id="KW-0511">Multifunctional enzyme</keyword>
<keyword evidence="5" id="KW-0521">NADP</keyword>
<evidence type="ECO:0000256" key="3">
    <source>
        <dbReference type="ARBA" id="ARBA00022563"/>
    </source>
</evidence>
<name>A0A4Y1RL91_PRUDU</name>
<feature type="domain" description="Tetrahydrofolate dehydrogenase/cyclohydrolase NAD(P)-binding" evidence="13">
    <location>
        <begin position="202"/>
        <end position="350"/>
    </location>
</feature>
<accession>A0A4Y1RL91</accession>
<evidence type="ECO:0000256" key="10">
    <source>
        <dbReference type="ARBA" id="ARBA00058319"/>
    </source>
</evidence>
<evidence type="ECO:0000256" key="8">
    <source>
        <dbReference type="ARBA" id="ARBA00023268"/>
    </source>
</evidence>
<organism evidence="14">
    <name type="scientific">Prunus dulcis</name>
    <name type="common">Almond</name>
    <name type="synonym">Amygdalus dulcis</name>
    <dbReference type="NCBI Taxonomy" id="3755"/>
    <lineage>
        <taxon>Eukaryota</taxon>
        <taxon>Viridiplantae</taxon>
        <taxon>Streptophyta</taxon>
        <taxon>Embryophyta</taxon>
        <taxon>Tracheophyta</taxon>
        <taxon>Spermatophyta</taxon>
        <taxon>Magnoliopsida</taxon>
        <taxon>eudicotyledons</taxon>
        <taxon>Gunneridae</taxon>
        <taxon>Pentapetalae</taxon>
        <taxon>rosids</taxon>
        <taxon>fabids</taxon>
        <taxon>Rosales</taxon>
        <taxon>Rosaceae</taxon>
        <taxon>Amygdaloideae</taxon>
        <taxon>Amygdaleae</taxon>
        <taxon>Prunus</taxon>
    </lineage>
</organism>
<evidence type="ECO:0000259" key="12">
    <source>
        <dbReference type="Pfam" id="PF00763"/>
    </source>
</evidence>
<evidence type="ECO:0000256" key="4">
    <source>
        <dbReference type="ARBA" id="ARBA00022801"/>
    </source>
</evidence>
<dbReference type="PANTHER" id="PTHR48099:SF13">
    <property type="entry name" value="METHYLENETETRAHYDROFOLATE DEHYDROGENASE"/>
    <property type="match status" value="1"/>
</dbReference>
<dbReference type="Gene3D" id="3.40.50.720">
    <property type="entry name" value="NAD(P)-binding Rossmann-like Domain"/>
    <property type="match status" value="1"/>
</dbReference>
<dbReference type="Gene3D" id="3.40.50.10860">
    <property type="entry name" value="Leucine Dehydrogenase, chain A, domain 1"/>
    <property type="match status" value="1"/>
</dbReference>
<dbReference type="SUPFAM" id="SSF51735">
    <property type="entry name" value="NAD(P)-binding Rossmann-fold domains"/>
    <property type="match status" value="1"/>
</dbReference>
<comment type="subunit">
    <text evidence="2">Homodimer.</text>
</comment>
<dbReference type="PANTHER" id="PTHR48099">
    <property type="entry name" value="C-1-TETRAHYDROFOLATE SYNTHASE, CYTOPLASMIC-RELATED"/>
    <property type="match status" value="1"/>
</dbReference>
<dbReference type="FunFam" id="3.40.50.10860:FF:000005">
    <property type="entry name" value="C-1-tetrahydrofolate synthase, cytoplasmic, putative"/>
    <property type="match status" value="1"/>
</dbReference>
<keyword evidence="7" id="KW-0601">Photorespiration</keyword>